<keyword evidence="1" id="KW-0472">Membrane</keyword>
<gene>
    <name evidence="2" type="ORF">J2S43_006142</name>
</gene>
<dbReference type="EMBL" id="JAUSRA010000001">
    <property type="protein sequence ID" value="MDP9797630.1"/>
    <property type="molecule type" value="Genomic_DNA"/>
</dbReference>
<dbReference type="RefSeq" id="WP_306835013.1">
    <property type="nucleotide sequence ID" value="NZ_JAUSRA010000001.1"/>
</dbReference>
<keyword evidence="1" id="KW-1133">Transmembrane helix</keyword>
<evidence type="ECO:0000313" key="2">
    <source>
        <dbReference type="EMBL" id="MDP9797630.1"/>
    </source>
</evidence>
<dbReference type="InterPro" id="IPR006311">
    <property type="entry name" value="TAT_signal"/>
</dbReference>
<dbReference type="PROSITE" id="PS51318">
    <property type="entry name" value="TAT"/>
    <property type="match status" value="1"/>
</dbReference>
<sequence length="170" mass="18358">MPEYENRRLPSFEARRQAVERFTTRPPRRRVLPLALAGGVALATVTAGATAYVAFARPDGDLRDGTYCYSRATLDEEYRTLSGLGTPTDGERGPADAIRMCEFLWTQGWLTADRKGLDPDPDTTIVRPAPPLVACVLDGTAAVFPGPADTCSRLGLPALTPGPDQRRTGP</sequence>
<evidence type="ECO:0008006" key="4">
    <source>
        <dbReference type="Google" id="ProtNLM"/>
    </source>
</evidence>
<organism evidence="2 3">
    <name type="scientific">Catenuloplanes nepalensis</name>
    <dbReference type="NCBI Taxonomy" id="587533"/>
    <lineage>
        <taxon>Bacteria</taxon>
        <taxon>Bacillati</taxon>
        <taxon>Actinomycetota</taxon>
        <taxon>Actinomycetes</taxon>
        <taxon>Micromonosporales</taxon>
        <taxon>Micromonosporaceae</taxon>
        <taxon>Catenuloplanes</taxon>
    </lineage>
</organism>
<dbReference type="Proteomes" id="UP001240984">
    <property type="component" value="Unassembled WGS sequence"/>
</dbReference>
<reference evidence="2 3" key="1">
    <citation type="submission" date="2023-07" db="EMBL/GenBank/DDBJ databases">
        <title>Sequencing the genomes of 1000 actinobacteria strains.</title>
        <authorList>
            <person name="Klenk H.-P."/>
        </authorList>
    </citation>
    <scope>NUCLEOTIDE SEQUENCE [LARGE SCALE GENOMIC DNA]</scope>
    <source>
        <strain evidence="2 3">DSM 44710</strain>
    </source>
</reference>
<evidence type="ECO:0000313" key="3">
    <source>
        <dbReference type="Proteomes" id="UP001240984"/>
    </source>
</evidence>
<keyword evidence="1" id="KW-0812">Transmembrane</keyword>
<accession>A0ABT9N1Q6</accession>
<comment type="caution">
    <text evidence="2">The sequence shown here is derived from an EMBL/GenBank/DDBJ whole genome shotgun (WGS) entry which is preliminary data.</text>
</comment>
<evidence type="ECO:0000256" key="1">
    <source>
        <dbReference type="SAM" id="Phobius"/>
    </source>
</evidence>
<feature type="transmembrane region" description="Helical" evidence="1">
    <location>
        <begin position="31"/>
        <end position="55"/>
    </location>
</feature>
<protein>
    <recommendedName>
        <fullName evidence="4">Secreted protein</fullName>
    </recommendedName>
</protein>
<name>A0ABT9N1Q6_9ACTN</name>
<keyword evidence="3" id="KW-1185">Reference proteome</keyword>
<proteinExistence type="predicted"/>